<proteinExistence type="predicted"/>
<dbReference type="EMBL" id="VWPK01000072">
    <property type="protein sequence ID" value="KAA5608671.1"/>
    <property type="molecule type" value="Genomic_DNA"/>
</dbReference>
<dbReference type="AlphaFoldDB" id="A0A5M6IK91"/>
<evidence type="ECO:0000313" key="1">
    <source>
        <dbReference type="EMBL" id="KAA5608671.1"/>
    </source>
</evidence>
<gene>
    <name evidence="1" type="ORF">F1189_27885</name>
</gene>
<dbReference type="Proteomes" id="UP000325255">
    <property type="component" value="Unassembled WGS sequence"/>
</dbReference>
<keyword evidence="2" id="KW-1185">Reference proteome</keyword>
<protein>
    <recommendedName>
        <fullName evidence="3">DUF3150 domain-containing protein</fullName>
    </recommendedName>
</protein>
<dbReference type="RefSeq" id="WP_150045160.1">
    <property type="nucleotide sequence ID" value="NZ_OW485604.1"/>
</dbReference>
<name>A0A5M6IK91_9PROT</name>
<evidence type="ECO:0000313" key="2">
    <source>
        <dbReference type="Proteomes" id="UP000325255"/>
    </source>
</evidence>
<dbReference type="OrthoDB" id="644376at2"/>
<evidence type="ECO:0008006" key="3">
    <source>
        <dbReference type="Google" id="ProtNLM"/>
    </source>
</evidence>
<accession>A0A5M6IK91</accession>
<comment type="caution">
    <text evidence="1">The sequence shown here is derived from an EMBL/GenBank/DDBJ whole genome shotgun (WGS) entry which is preliminary data.</text>
</comment>
<sequence length="299" mass="33386">MHISPRDALLPAIDLSARALLVATRVRVWSGEKRDRSITRELCDSKGAEQNAIRANKSLLGDAIAPVQTAERVVRAAVAERTLPWMDDGTRILKGTAYLAFTKAMAEPIRGFDDAVSAFITAYPDIREQARRRLGDAYSDSDFPTQGQLRQRFGVKLTFLPIPSAEDFRVQLAADEIDAVRRNAEEALRGTVNDAVASLLERLREPVARMATRLRLFSREDGRTRHPFRDSLVENVRAIVQLAPLLNLMDDPRIAGFCREIEDHLTAYHPDDLRASPALRSSVADKADDILRRMQGAFA</sequence>
<organism evidence="1 2">
    <name type="scientific">Rhodovastum atsumiense</name>
    <dbReference type="NCBI Taxonomy" id="504468"/>
    <lineage>
        <taxon>Bacteria</taxon>
        <taxon>Pseudomonadati</taxon>
        <taxon>Pseudomonadota</taxon>
        <taxon>Alphaproteobacteria</taxon>
        <taxon>Acetobacterales</taxon>
        <taxon>Acetobacteraceae</taxon>
        <taxon>Rhodovastum</taxon>
    </lineage>
</organism>
<reference evidence="1 2" key="1">
    <citation type="submission" date="2019-09" db="EMBL/GenBank/DDBJ databases">
        <title>Genome sequence of Rhodovastum atsumiense, a diverse member of the Acetobacteraceae family of non-sulfur purple photosynthetic bacteria.</title>
        <authorList>
            <person name="Meyer T."/>
            <person name="Kyndt J."/>
        </authorList>
    </citation>
    <scope>NUCLEOTIDE SEQUENCE [LARGE SCALE GENOMIC DNA]</scope>
    <source>
        <strain evidence="1 2">DSM 21279</strain>
    </source>
</reference>